<protein>
    <submittedName>
        <fullName evidence="2">Uncharacterized protein</fullName>
    </submittedName>
</protein>
<organism evidence="2 3">
    <name type="scientific">Lepraria finkii</name>
    <dbReference type="NCBI Taxonomy" id="1340010"/>
    <lineage>
        <taxon>Eukaryota</taxon>
        <taxon>Fungi</taxon>
        <taxon>Dikarya</taxon>
        <taxon>Ascomycota</taxon>
        <taxon>Pezizomycotina</taxon>
        <taxon>Lecanoromycetes</taxon>
        <taxon>OSLEUM clade</taxon>
        <taxon>Lecanoromycetidae</taxon>
        <taxon>Lecanorales</taxon>
        <taxon>Lecanorineae</taxon>
        <taxon>Stereocaulaceae</taxon>
        <taxon>Lepraria</taxon>
    </lineage>
</organism>
<gene>
    <name evidence="2" type="ORF">ABVK25_008042</name>
</gene>
<keyword evidence="1" id="KW-0472">Membrane</keyword>
<proteinExistence type="predicted"/>
<dbReference type="Proteomes" id="UP001590951">
    <property type="component" value="Unassembled WGS sequence"/>
</dbReference>
<reference evidence="2 3" key="1">
    <citation type="submission" date="2024-09" db="EMBL/GenBank/DDBJ databases">
        <title>Rethinking Asexuality: The Enigmatic Case of Functional Sexual Genes in Lepraria (Stereocaulaceae).</title>
        <authorList>
            <person name="Doellman M."/>
            <person name="Sun Y."/>
            <person name="Barcenas-Pena A."/>
            <person name="Lumbsch H.T."/>
            <person name="Grewe F."/>
        </authorList>
    </citation>
    <scope>NUCLEOTIDE SEQUENCE [LARGE SCALE GENOMIC DNA]</scope>
    <source>
        <strain evidence="2 3">Grewe 0041</strain>
    </source>
</reference>
<evidence type="ECO:0000256" key="1">
    <source>
        <dbReference type="SAM" id="Phobius"/>
    </source>
</evidence>
<keyword evidence="3" id="KW-1185">Reference proteome</keyword>
<keyword evidence="1" id="KW-1133">Transmembrane helix</keyword>
<name>A0ABR4B152_9LECA</name>
<keyword evidence="1" id="KW-0812">Transmembrane</keyword>
<comment type="caution">
    <text evidence="2">The sequence shown here is derived from an EMBL/GenBank/DDBJ whole genome shotgun (WGS) entry which is preliminary data.</text>
</comment>
<feature type="transmembrane region" description="Helical" evidence="1">
    <location>
        <begin position="102"/>
        <end position="121"/>
    </location>
</feature>
<dbReference type="EMBL" id="JBHFEH010000033">
    <property type="protein sequence ID" value="KAL2051628.1"/>
    <property type="molecule type" value="Genomic_DNA"/>
</dbReference>
<evidence type="ECO:0000313" key="3">
    <source>
        <dbReference type="Proteomes" id="UP001590951"/>
    </source>
</evidence>
<evidence type="ECO:0000313" key="2">
    <source>
        <dbReference type="EMBL" id="KAL2051628.1"/>
    </source>
</evidence>
<sequence>MLPAGLLPHLLPQRSNRDACTSSCKNALTASLTLRLKCSFSDPPLSYITFWHRWLLFHNNNSLADFAKYSIQQITLQAASVSSCLYYLMKGVNTGVWTPSPITALVIVPLVILVLVAVVAIKCTRWGPALAQGPGLLGARLDTWS</sequence>
<accession>A0ABR4B152</accession>